<dbReference type="Proteomes" id="UP000285084">
    <property type="component" value="Unassembled WGS sequence"/>
</dbReference>
<accession>A0A420MBY0</accession>
<evidence type="ECO:0000313" key="1">
    <source>
        <dbReference type="EMBL" id="RKK65558.1"/>
    </source>
</evidence>
<protein>
    <submittedName>
        <fullName evidence="1">Uncharacterized protein</fullName>
    </submittedName>
</protein>
<dbReference type="AlphaFoldDB" id="A0A420MBY0"/>
<comment type="caution">
    <text evidence="1">The sequence shown here is derived from an EMBL/GenBank/DDBJ whole genome shotgun (WGS) entry which is preliminary data.</text>
</comment>
<sequence length="117" mass="12481">MTIDTIQTVTLASDGCFHAIDTAFKNSETSVDAAQLCPHLTEEVFDTVTRALGRFDLILEEDPLLSEGVDGFSDCLGVETRGSWEDTTKTFGVAGSCLVILARFPPPDEALAPAISS</sequence>
<evidence type="ECO:0000313" key="2">
    <source>
        <dbReference type="Proteomes" id="UP000285084"/>
    </source>
</evidence>
<name>A0A420MBY0_FUSOX</name>
<dbReference type="EMBL" id="MRCX01000398">
    <property type="protein sequence ID" value="RKK65558.1"/>
    <property type="molecule type" value="Genomic_DNA"/>
</dbReference>
<gene>
    <name evidence="1" type="ORF">BFJ69_g16175</name>
</gene>
<reference evidence="1 2" key="1">
    <citation type="journal article" date="2018" name="Sci. Rep.">
        <title>Characterisation of pathogen-specific regions and novel effector candidates in Fusarium oxysporum f. sp. cepae.</title>
        <authorList>
            <person name="Armitage A.D."/>
            <person name="Taylor A."/>
            <person name="Sobczyk M.K."/>
            <person name="Baxter L."/>
            <person name="Greenfield B.P."/>
            <person name="Bates H.J."/>
            <person name="Wilson F."/>
            <person name="Jackson A.C."/>
            <person name="Ott S."/>
            <person name="Harrison R.J."/>
            <person name="Clarkson J.P."/>
        </authorList>
    </citation>
    <scope>NUCLEOTIDE SEQUENCE [LARGE SCALE GENOMIC DNA]</scope>
    <source>
        <strain evidence="1 2">Fo_A13</strain>
    </source>
</reference>
<proteinExistence type="predicted"/>
<organism evidence="1 2">
    <name type="scientific">Fusarium oxysporum</name>
    <name type="common">Fusarium vascular wilt</name>
    <dbReference type="NCBI Taxonomy" id="5507"/>
    <lineage>
        <taxon>Eukaryota</taxon>
        <taxon>Fungi</taxon>
        <taxon>Dikarya</taxon>
        <taxon>Ascomycota</taxon>
        <taxon>Pezizomycotina</taxon>
        <taxon>Sordariomycetes</taxon>
        <taxon>Hypocreomycetidae</taxon>
        <taxon>Hypocreales</taxon>
        <taxon>Nectriaceae</taxon>
        <taxon>Fusarium</taxon>
        <taxon>Fusarium oxysporum species complex</taxon>
    </lineage>
</organism>